<dbReference type="Pfam" id="PF00440">
    <property type="entry name" value="TetR_N"/>
    <property type="match status" value="1"/>
</dbReference>
<keyword evidence="2 4" id="KW-0238">DNA-binding</keyword>
<dbReference type="InterPro" id="IPR041479">
    <property type="entry name" value="TetR_CgmR_C"/>
</dbReference>
<evidence type="ECO:0000256" key="4">
    <source>
        <dbReference type="PROSITE-ProRule" id="PRU00335"/>
    </source>
</evidence>
<reference evidence="7" key="3">
    <citation type="submission" date="2023-06" db="EMBL/GenBank/DDBJ databases">
        <authorList>
            <consortium name="Clinical and Environmental Microbiology Branch: Whole genome sequencing antimicrobial resistance pathogens in the healthcare setting"/>
        </authorList>
    </citation>
    <scope>NUCLEOTIDE SEQUENCE</scope>
    <source>
        <strain evidence="7">Microbial</strain>
    </source>
</reference>
<dbReference type="PRINTS" id="PR00455">
    <property type="entry name" value="HTHTETR"/>
</dbReference>
<organism evidence="7 11">
    <name type="scientific">Proteus mirabilis</name>
    <dbReference type="NCBI Taxonomy" id="584"/>
    <lineage>
        <taxon>Bacteria</taxon>
        <taxon>Pseudomonadati</taxon>
        <taxon>Pseudomonadota</taxon>
        <taxon>Gammaproteobacteria</taxon>
        <taxon>Enterobacterales</taxon>
        <taxon>Morganellaceae</taxon>
        <taxon>Proteus</taxon>
    </lineage>
</organism>
<dbReference type="Proteomes" id="UP001171165">
    <property type="component" value="Unassembled WGS sequence"/>
</dbReference>
<feature type="DNA-binding region" description="H-T-H motif" evidence="4">
    <location>
        <begin position="36"/>
        <end position="55"/>
    </location>
</feature>
<evidence type="ECO:0000313" key="9">
    <source>
        <dbReference type="Proteomes" id="UP000195540"/>
    </source>
</evidence>
<dbReference type="OMA" id="HFANKQG"/>
<dbReference type="AlphaFoldDB" id="A0A1Z1SQS2"/>
<proteinExistence type="predicted"/>
<dbReference type="GeneID" id="6802758"/>
<dbReference type="RefSeq" id="WP_004245875.1">
    <property type="nucleotide sequence ID" value="NZ_ABFCQN020000052.1"/>
</dbReference>
<dbReference type="InterPro" id="IPR009057">
    <property type="entry name" value="Homeodomain-like_sf"/>
</dbReference>
<sequence length="197" mass="22010">MNTTAHHRKKDPIRVQEQLLEAASIIVANEGIASLSLNAVAKEAGVSKGGLLHHFPGKIELIQAVFKRLLGIMDKRIALIMANDPIEAGRFSRAYLTYISDLKQSDESRQLAILSLAMPNEPIMRQCWRDWMLGHLAKGDKLDNSYLGTLIRYAADGLWLSELTEGPTISQQERSALVERLLKMTFEYMADTANQSC</sequence>
<dbReference type="EMBL" id="UGTS01000005">
    <property type="protein sequence ID" value="SUC38697.1"/>
    <property type="molecule type" value="Genomic_DNA"/>
</dbReference>
<dbReference type="OrthoDB" id="9809772at2"/>
<keyword evidence="1" id="KW-0805">Transcription regulation</keyword>
<evidence type="ECO:0000256" key="3">
    <source>
        <dbReference type="ARBA" id="ARBA00023163"/>
    </source>
</evidence>
<evidence type="ECO:0000313" key="10">
    <source>
        <dbReference type="Proteomes" id="UP000254191"/>
    </source>
</evidence>
<protein>
    <submittedName>
        <fullName evidence="7 8">TetR family transcriptional regulator</fullName>
    </submittedName>
</protein>
<dbReference type="GO" id="GO:0003677">
    <property type="term" value="F:DNA binding"/>
    <property type="evidence" value="ECO:0007669"/>
    <property type="project" value="UniProtKB-UniRule"/>
</dbReference>
<evidence type="ECO:0000259" key="5">
    <source>
        <dbReference type="PROSITE" id="PS50977"/>
    </source>
</evidence>
<dbReference type="InterPro" id="IPR036271">
    <property type="entry name" value="Tet_transcr_reg_TetR-rel_C_sf"/>
</dbReference>
<evidence type="ECO:0000313" key="8">
    <source>
        <dbReference type="EMBL" id="SUC38697.1"/>
    </source>
</evidence>
<keyword evidence="3" id="KW-0804">Transcription</keyword>
<dbReference type="PANTHER" id="PTHR47506:SF6">
    <property type="entry name" value="HTH-TYPE TRANSCRIPTIONAL REPRESSOR NEMR"/>
    <property type="match status" value="1"/>
</dbReference>
<evidence type="ECO:0000256" key="1">
    <source>
        <dbReference type="ARBA" id="ARBA00023015"/>
    </source>
</evidence>
<evidence type="ECO:0000256" key="2">
    <source>
        <dbReference type="ARBA" id="ARBA00023125"/>
    </source>
</evidence>
<dbReference type="InterPro" id="IPR001647">
    <property type="entry name" value="HTH_TetR"/>
</dbReference>
<dbReference type="KEGG" id="pvl:AOB99_14855"/>
<evidence type="ECO:0000313" key="11">
    <source>
        <dbReference type="Proteomes" id="UP001171165"/>
    </source>
</evidence>
<dbReference type="SUPFAM" id="SSF46689">
    <property type="entry name" value="Homeodomain-like"/>
    <property type="match status" value="1"/>
</dbReference>
<dbReference type="EMBL" id="CP021694">
    <property type="protein sequence ID" value="ARX33344.1"/>
    <property type="molecule type" value="Genomic_DNA"/>
</dbReference>
<reference evidence="6 9" key="1">
    <citation type="submission" date="2017-05" db="EMBL/GenBank/DDBJ databases">
        <title>Whole genome sequencing of Proteus mirabilis AR_0155.</title>
        <authorList>
            <person name="Conlan S."/>
            <person name="Thomas P.J."/>
            <person name="Mullikin J."/>
            <person name="Frank K.M."/>
            <person name="Segre J.A."/>
        </authorList>
    </citation>
    <scope>NUCLEOTIDE SEQUENCE [LARGE SCALE GENOMIC DNA]</scope>
    <source>
        <strain evidence="6 9">AR_0155</strain>
    </source>
</reference>
<feature type="domain" description="HTH tetR-type" evidence="5">
    <location>
        <begin position="13"/>
        <end position="73"/>
    </location>
</feature>
<dbReference type="EMBL" id="ABKSPD020000009">
    <property type="protein sequence ID" value="EKW9776823.1"/>
    <property type="molecule type" value="Genomic_DNA"/>
</dbReference>
<dbReference type="SUPFAM" id="SSF48498">
    <property type="entry name" value="Tetracyclin repressor-like, C-terminal domain"/>
    <property type="match status" value="1"/>
</dbReference>
<dbReference type="PANTHER" id="PTHR47506">
    <property type="entry name" value="TRANSCRIPTIONAL REGULATORY PROTEIN"/>
    <property type="match status" value="1"/>
</dbReference>
<accession>A0A1Z1SQS2</accession>
<dbReference type="Gene3D" id="1.10.357.10">
    <property type="entry name" value="Tetracycline Repressor, domain 2"/>
    <property type="match status" value="1"/>
</dbReference>
<reference evidence="8 10" key="2">
    <citation type="submission" date="2018-06" db="EMBL/GenBank/DDBJ databases">
        <authorList>
            <consortium name="Pathogen Informatics"/>
            <person name="Doyle S."/>
        </authorList>
    </citation>
    <scope>NUCLEOTIDE SEQUENCE [LARGE SCALE GENOMIC DNA]</scope>
    <source>
        <strain evidence="8 10">NCTC11938</strain>
    </source>
</reference>
<dbReference type="PROSITE" id="PS50977">
    <property type="entry name" value="HTH_TETR_2"/>
    <property type="match status" value="1"/>
</dbReference>
<dbReference type="Proteomes" id="UP000195540">
    <property type="component" value="Chromosome"/>
</dbReference>
<evidence type="ECO:0000313" key="6">
    <source>
        <dbReference type="EMBL" id="ARX33344.1"/>
    </source>
</evidence>
<name>A0A1Z1SQS2_PROMI</name>
<dbReference type="STRING" id="584.AOUC001_01870"/>
<dbReference type="Proteomes" id="UP000254191">
    <property type="component" value="Unassembled WGS sequence"/>
</dbReference>
<gene>
    <name evidence="8" type="primary">kstR2_1</name>
    <name evidence="6" type="ORF">AM402_04000</name>
    <name evidence="8" type="ORF">NCTC11938_02968</name>
    <name evidence="7" type="ORF">PW210_002666</name>
</gene>
<dbReference type="Pfam" id="PF17937">
    <property type="entry name" value="TetR_C_28"/>
    <property type="match status" value="1"/>
</dbReference>
<evidence type="ECO:0000313" key="7">
    <source>
        <dbReference type="EMBL" id="EKW9776823.1"/>
    </source>
</evidence>